<name>A0ABU1B188_9BACT</name>
<keyword evidence="1" id="KW-0378">Hydrolase</keyword>
<dbReference type="PANTHER" id="PTHR16222:SF34">
    <property type="entry name" value="ADP-RIBOSYLGLYCOHYDROLASE"/>
    <property type="match status" value="1"/>
</dbReference>
<proteinExistence type="predicted"/>
<keyword evidence="1" id="KW-0326">Glycosidase</keyword>
<dbReference type="RefSeq" id="WP_308952454.1">
    <property type="nucleotide sequence ID" value="NZ_JARXHW010000081.1"/>
</dbReference>
<keyword evidence="2" id="KW-1185">Reference proteome</keyword>
<dbReference type="InterPro" id="IPR050792">
    <property type="entry name" value="ADP-ribosylglycohydrolase"/>
</dbReference>
<dbReference type="GO" id="GO:0016798">
    <property type="term" value="F:hydrolase activity, acting on glycosyl bonds"/>
    <property type="evidence" value="ECO:0007669"/>
    <property type="project" value="UniProtKB-KW"/>
</dbReference>
<dbReference type="InterPro" id="IPR036705">
    <property type="entry name" value="Ribosyl_crysJ1_sf"/>
</dbReference>
<sequence length="293" mass="31505">MNDFTQRRAGLLFGSFTADALSLGVHWIYDTAELSQKFGYVSDYHAPGFDSYHPKKKAGEQSHVGDQALWLAISLQKNKKWDATSFMQDWLIMWASYGDYFDHATKVTLQNIEDGKPATAAASDSAELAGAARIAPLLAYLADQPEAEVVTACVEQTLLTHGSEPSQEAAAFLAIAGYRLMHGADLKDTLKATAPSWALQKAESVLELDAVEAIAQLGQSCPIESALPAVIYLALKHGDDLPKAFCENAMAGGDNCARGLTLGLLLGASHGVRAIPDEWIRKLSSGLPLSQLI</sequence>
<dbReference type="EC" id="3.2.2.-" evidence="1"/>
<dbReference type="InterPro" id="IPR005502">
    <property type="entry name" value="Ribosyl_crysJ1"/>
</dbReference>
<dbReference type="PANTHER" id="PTHR16222">
    <property type="entry name" value="ADP-RIBOSYLGLYCOHYDROLASE"/>
    <property type="match status" value="1"/>
</dbReference>
<evidence type="ECO:0000313" key="2">
    <source>
        <dbReference type="Proteomes" id="UP001225316"/>
    </source>
</evidence>
<gene>
    <name evidence="1" type="ORF">QEH52_18575</name>
</gene>
<organism evidence="1 2">
    <name type="scientific">Thalassobacterium maritimum</name>
    <dbReference type="NCBI Taxonomy" id="3041265"/>
    <lineage>
        <taxon>Bacteria</taxon>
        <taxon>Pseudomonadati</taxon>
        <taxon>Verrucomicrobiota</taxon>
        <taxon>Opitutia</taxon>
        <taxon>Puniceicoccales</taxon>
        <taxon>Coraliomargaritaceae</taxon>
        <taxon>Thalassobacterium</taxon>
    </lineage>
</organism>
<evidence type="ECO:0000313" key="1">
    <source>
        <dbReference type="EMBL" id="MDQ8209537.1"/>
    </source>
</evidence>
<reference evidence="1 2" key="1">
    <citation type="submission" date="2023-04" db="EMBL/GenBank/DDBJ databases">
        <title>A novel bacteria isolated from coastal sediment.</title>
        <authorList>
            <person name="Liu X.-J."/>
            <person name="Du Z.-J."/>
        </authorList>
    </citation>
    <scope>NUCLEOTIDE SEQUENCE [LARGE SCALE GENOMIC DNA]</scope>
    <source>
        <strain evidence="1 2">SDUM461003</strain>
    </source>
</reference>
<dbReference type="Gene3D" id="1.10.4080.10">
    <property type="entry name" value="ADP-ribosylation/Crystallin J1"/>
    <property type="match status" value="1"/>
</dbReference>
<dbReference type="SUPFAM" id="SSF101478">
    <property type="entry name" value="ADP-ribosylglycohydrolase"/>
    <property type="match status" value="1"/>
</dbReference>
<protein>
    <submittedName>
        <fullName evidence="1">ADP-ribosylglycohydrolase family protein</fullName>
        <ecNumber evidence="1">3.2.2.-</ecNumber>
    </submittedName>
</protein>
<comment type="caution">
    <text evidence="1">The sequence shown here is derived from an EMBL/GenBank/DDBJ whole genome shotgun (WGS) entry which is preliminary data.</text>
</comment>
<dbReference type="Proteomes" id="UP001225316">
    <property type="component" value="Unassembled WGS sequence"/>
</dbReference>
<dbReference type="EMBL" id="JARXHW010000081">
    <property type="protein sequence ID" value="MDQ8209537.1"/>
    <property type="molecule type" value="Genomic_DNA"/>
</dbReference>
<dbReference type="Pfam" id="PF03747">
    <property type="entry name" value="ADP_ribosyl_GH"/>
    <property type="match status" value="1"/>
</dbReference>
<accession>A0ABU1B188</accession>